<comment type="caution">
    <text evidence="1">The sequence shown here is derived from an EMBL/GenBank/DDBJ whole genome shotgun (WGS) entry which is preliminary data.</text>
</comment>
<proteinExistence type="predicted"/>
<dbReference type="Proteomes" id="UP000262882">
    <property type="component" value="Unassembled WGS sequence"/>
</dbReference>
<evidence type="ECO:0000313" key="1">
    <source>
        <dbReference type="EMBL" id="RFS81501.1"/>
    </source>
</evidence>
<dbReference type="OrthoDB" id="3469122at2"/>
<reference evidence="1 2" key="1">
    <citation type="submission" date="2018-08" db="EMBL/GenBank/DDBJ databases">
        <title>Actinomadura spongicola sp. nov., isolated from marine sponge Leucetta chagosensis.</title>
        <authorList>
            <person name="Li L."/>
            <person name="Lin H.W."/>
        </authorList>
    </citation>
    <scope>NUCLEOTIDE SEQUENCE [LARGE SCALE GENOMIC DNA]</scope>
    <source>
        <strain evidence="1 2">LHW52907</strain>
    </source>
</reference>
<accession>A0A372G819</accession>
<sequence length="172" mass="18510">MIELPHSGLSVPHTDLHVVSLREAMHSYGVSFTAVLAVGQRVVGAAENDGRGGPTIFQPGAGNVFTWRDMEAFAAQCRHGGEPVDVGGVLDCLVDEYDLARRLATAAELGRTLIRAVVMDRFPVNVVEVDPPATDAQRAALIAHLADVPVPDGARWEIWDGHRWSPLTSQTP</sequence>
<dbReference type="AlphaFoldDB" id="A0A372G819"/>
<dbReference type="RefSeq" id="WP_117404338.1">
    <property type="nucleotide sequence ID" value="NZ_QVNQ01000013.1"/>
</dbReference>
<dbReference type="EMBL" id="QVNQ01000013">
    <property type="protein sequence ID" value="RFS81501.1"/>
    <property type="molecule type" value="Genomic_DNA"/>
</dbReference>
<evidence type="ECO:0000313" key="2">
    <source>
        <dbReference type="Proteomes" id="UP000262882"/>
    </source>
</evidence>
<gene>
    <name evidence="1" type="ORF">D0T12_31630</name>
</gene>
<protein>
    <submittedName>
        <fullName evidence="1">Uncharacterized protein</fullName>
    </submittedName>
</protein>
<name>A0A372G819_9ACTN</name>
<organism evidence="1 2">
    <name type="scientific">Actinomadura spongiicola</name>
    <dbReference type="NCBI Taxonomy" id="2303421"/>
    <lineage>
        <taxon>Bacteria</taxon>
        <taxon>Bacillati</taxon>
        <taxon>Actinomycetota</taxon>
        <taxon>Actinomycetes</taxon>
        <taxon>Streptosporangiales</taxon>
        <taxon>Thermomonosporaceae</taxon>
        <taxon>Actinomadura</taxon>
    </lineage>
</organism>
<keyword evidence="2" id="KW-1185">Reference proteome</keyword>